<dbReference type="InterPro" id="IPR009003">
    <property type="entry name" value="Peptidase_S1_PA"/>
</dbReference>
<dbReference type="Proteomes" id="UP000466442">
    <property type="component" value="Linkage Group LG9"/>
</dbReference>
<dbReference type="GO" id="GO:0004252">
    <property type="term" value="F:serine-type endopeptidase activity"/>
    <property type="evidence" value="ECO:0007669"/>
    <property type="project" value="InterPro"/>
</dbReference>
<dbReference type="OrthoDB" id="6380398at2759"/>
<evidence type="ECO:0000256" key="2">
    <source>
        <dbReference type="ARBA" id="ARBA00022801"/>
    </source>
</evidence>
<evidence type="ECO:0000256" key="1">
    <source>
        <dbReference type="ARBA" id="ARBA00022670"/>
    </source>
</evidence>
<dbReference type="InterPro" id="IPR001254">
    <property type="entry name" value="Trypsin_dom"/>
</dbReference>
<dbReference type="InterPro" id="IPR043504">
    <property type="entry name" value="Peptidase_S1_PA_chymotrypsin"/>
</dbReference>
<dbReference type="EMBL" id="WIXP02000009">
    <property type="protein sequence ID" value="KAF6204826.1"/>
    <property type="molecule type" value="Genomic_DNA"/>
</dbReference>
<evidence type="ECO:0000256" key="4">
    <source>
        <dbReference type="ARBA" id="ARBA00023157"/>
    </source>
</evidence>
<dbReference type="Gene3D" id="2.40.10.10">
    <property type="entry name" value="Trypsin-like serine proteases"/>
    <property type="match status" value="1"/>
</dbReference>
<reference evidence="5" key="1">
    <citation type="journal article" date="2021" name="Mol. Ecol. Resour.">
        <title>Apolygus lucorum genome provides insights into omnivorousness and mesophyll feeding.</title>
        <authorList>
            <person name="Liu Y."/>
            <person name="Liu H."/>
            <person name="Wang H."/>
            <person name="Huang T."/>
            <person name="Liu B."/>
            <person name="Yang B."/>
            <person name="Yin L."/>
            <person name="Li B."/>
            <person name="Zhang Y."/>
            <person name="Zhang S."/>
            <person name="Jiang F."/>
            <person name="Zhang X."/>
            <person name="Ren Y."/>
            <person name="Wang B."/>
            <person name="Wang S."/>
            <person name="Lu Y."/>
            <person name="Wu K."/>
            <person name="Fan W."/>
            <person name="Wang G."/>
        </authorList>
    </citation>
    <scope>NUCLEOTIDE SEQUENCE</scope>
    <source>
        <strain evidence="5">12Hb</strain>
    </source>
</reference>
<keyword evidence="2" id="KW-0378">Hydrolase</keyword>
<comment type="caution">
    <text evidence="5">The sequence shown here is derived from an EMBL/GenBank/DDBJ whole genome shotgun (WGS) entry which is preliminary data.</text>
</comment>
<organism evidence="5 6">
    <name type="scientific">Apolygus lucorum</name>
    <name type="common">Small green plant bug</name>
    <name type="synonym">Lygocoris lucorum</name>
    <dbReference type="NCBI Taxonomy" id="248454"/>
    <lineage>
        <taxon>Eukaryota</taxon>
        <taxon>Metazoa</taxon>
        <taxon>Ecdysozoa</taxon>
        <taxon>Arthropoda</taxon>
        <taxon>Hexapoda</taxon>
        <taxon>Insecta</taxon>
        <taxon>Pterygota</taxon>
        <taxon>Neoptera</taxon>
        <taxon>Paraneoptera</taxon>
        <taxon>Hemiptera</taxon>
        <taxon>Heteroptera</taxon>
        <taxon>Panheteroptera</taxon>
        <taxon>Cimicomorpha</taxon>
        <taxon>Miridae</taxon>
        <taxon>Mirini</taxon>
        <taxon>Apolygus</taxon>
    </lineage>
</organism>
<evidence type="ECO:0000313" key="5">
    <source>
        <dbReference type="EMBL" id="KAF6204826.1"/>
    </source>
</evidence>
<dbReference type="SMART" id="SM00020">
    <property type="entry name" value="Tryp_SPc"/>
    <property type="match status" value="1"/>
</dbReference>
<dbReference type="PANTHER" id="PTHR24276">
    <property type="entry name" value="POLYSERASE-RELATED"/>
    <property type="match status" value="1"/>
</dbReference>
<evidence type="ECO:0000313" key="6">
    <source>
        <dbReference type="Proteomes" id="UP000466442"/>
    </source>
</evidence>
<dbReference type="AlphaFoldDB" id="A0A6A4JTZ9"/>
<keyword evidence="3" id="KW-0720">Serine protease</keyword>
<dbReference type="GO" id="GO:0006508">
    <property type="term" value="P:proteolysis"/>
    <property type="evidence" value="ECO:0007669"/>
    <property type="project" value="UniProtKB-KW"/>
</dbReference>
<keyword evidence="4" id="KW-1015">Disulfide bond</keyword>
<proteinExistence type="predicted"/>
<keyword evidence="1" id="KW-0645">Protease</keyword>
<keyword evidence="6" id="KW-1185">Reference proteome</keyword>
<name>A0A6A4JTZ9_APOLU</name>
<sequence>MKFGDPTVDFGHFGYAIPALICAFLFQQTVNGTVVPPGDYPFFTTLLWDGEAMCGATLMTSSFLFTACHCLLIDPISPDFKYPHVLQKPEYITVEAGNDSTRPGRQKGTAKMTKVHPKCEGNASAVVYNYGLIELKEPFTLKPGYIEVVDFLSQKAAISQAIKKPDKLTCYSLEFELIRRGDTFWELGALLREDMMMKTGDWCMKTINNDLKSMKLHFDSNLQVCAERKIPFDECDKLDCGGPLMCSQNGEKLFIGLLSGLHHPYCGKGVPQVFARLDIAIHWMLEEVNPKPVTTTSKPEPTTTSTTSSTTSEFRFPLSRELLLIVFTPSFLVIIINT</sequence>
<dbReference type="InterPro" id="IPR050430">
    <property type="entry name" value="Peptidase_S1"/>
</dbReference>
<accession>A0A6A4JTZ9</accession>
<gene>
    <name evidence="5" type="ORF">GE061_018989</name>
</gene>
<dbReference type="SUPFAM" id="SSF50494">
    <property type="entry name" value="Trypsin-like serine proteases"/>
    <property type="match status" value="1"/>
</dbReference>
<evidence type="ECO:0000256" key="3">
    <source>
        <dbReference type="ARBA" id="ARBA00022825"/>
    </source>
</evidence>
<dbReference type="Pfam" id="PF00089">
    <property type="entry name" value="Trypsin"/>
    <property type="match status" value="1"/>
</dbReference>
<dbReference type="PROSITE" id="PS50240">
    <property type="entry name" value="TRYPSIN_DOM"/>
    <property type="match status" value="1"/>
</dbReference>
<dbReference type="PANTHER" id="PTHR24276:SF96">
    <property type="entry name" value="PEPTIDASE S1 DOMAIN-CONTAINING PROTEIN"/>
    <property type="match status" value="1"/>
</dbReference>
<protein>
    <submittedName>
        <fullName evidence="5">Uncharacterized protein</fullName>
    </submittedName>
</protein>